<dbReference type="SUPFAM" id="SSF52788">
    <property type="entry name" value="Phosphotyrosine protein phosphatases I"/>
    <property type="match status" value="1"/>
</dbReference>
<feature type="active site" evidence="6">
    <location>
        <position position="15"/>
    </location>
</feature>
<evidence type="ECO:0000256" key="2">
    <source>
        <dbReference type="ARBA" id="ARBA00013064"/>
    </source>
</evidence>
<dbReference type="Gene3D" id="3.40.50.2300">
    <property type="match status" value="1"/>
</dbReference>
<dbReference type="InterPro" id="IPR017867">
    <property type="entry name" value="Tyr_phospatase_low_mol_wt"/>
</dbReference>
<proteinExistence type="inferred from homology"/>
<dbReference type="EMBL" id="FPBH01000014">
    <property type="protein sequence ID" value="SFU20041.1"/>
    <property type="molecule type" value="Genomic_DNA"/>
</dbReference>
<evidence type="ECO:0000256" key="5">
    <source>
        <dbReference type="ARBA" id="ARBA00051722"/>
    </source>
</evidence>
<comment type="similarity">
    <text evidence="1">Belongs to the low molecular weight phosphotyrosine protein phosphatase family.</text>
</comment>
<accession>A0A1I7E7Y7</accession>
<protein>
    <recommendedName>
        <fullName evidence="2">protein-tyrosine-phosphatase</fullName>
        <ecNumber evidence="2">3.1.3.48</ecNumber>
    </recommendedName>
</protein>
<dbReference type="EC" id="3.1.3.48" evidence="2"/>
<keyword evidence="4" id="KW-0904">Protein phosphatase</keyword>
<dbReference type="Proteomes" id="UP000198844">
    <property type="component" value="Unassembled WGS sequence"/>
</dbReference>
<feature type="active site" description="Nucleophile" evidence="6">
    <location>
        <position position="9"/>
    </location>
</feature>
<dbReference type="InterPro" id="IPR036196">
    <property type="entry name" value="Ptyr_pPase_sf"/>
</dbReference>
<reference evidence="8 9" key="1">
    <citation type="submission" date="2016-10" db="EMBL/GenBank/DDBJ databases">
        <authorList>
            <person name="de Groot N.N."/>
        </authorList>
    </citation>
    <scope>NUCLEOTIDE SEQUENCE [LARGE SCALE GENOMIC DNA]</scope>
    <source>
        <strain evidence="8 9">LMG 27731</strain>
    </source>
</reference>
<evidence type="ECO:0000313" key="9">
    <source>
        <dbReference type="Proteomes" id="UP000198844"/>
    </source>
</evidence>
<dbReference type="InterPro" id="IPR023485">
    <property type="entry name" value="Ptyr_pPase"/>
</dbReference>
<gene>
    <name evidence="8" type="ORF">SAMN05192563_1014194</name>
</gene>
<feature type="domain" description="Phosphotyrosine protein phosphatase I" evidence="7">
    <location>
        <begin position="3"/>
        <end position="140"/>
    </location>
</feature>
<keyword evidence="3" id="KW-0378">Hydrolase</keyword>
<comment type="catalytic activity">
    <reaction evidence="5">
        <text>O-phospho-L-tyrosyl-[protein] + H2O = L-tyrosyl-[protein] + phosphate</text>
        <dbReference type="Rhea" id="RHEA:10684"/>
        <dbReference type="Rhea" id="RHEA-COMP:10136"/>
        <dbReference type="Rhea" id="RHEA-COMP:20101"/>
        <dbReference type="ChEBI" id="CHEBI:15377"/>
        <dbReference type="ChEBI" id="CHEBI:43474"/>
        <dbReference type="ChEBI" id="CHEBI:46858"/>
        <dbReference type="ChEBI" id="CHEBI:61978"/>
        <dbReference type="EC" id="3.1.3.48"/>
    </reaction>
</comment>
<evidence type="ECO:0000256" key="6">
    <source>
        <dbReference type="PIRSR" id="PIRSR617867-1"/>
    </source>
</evidence>
<dbReference type="PRINTS" id="PR00719">
    <property type="entry name" value="LMWPTPASE"/>
</dbReference>
<dbReference type="InterPro" id="IPR050438">
    <property type="entry name" value="LMW_PTPase"/>
</dbReference>
<organism evidence="8 9">
    <name type="scientific">Paraburkholderia aspalathi</name>
    <dbReference type="NCBI Taxonomy" id="1324617"/>
    <lineage>
        <taxon>Bacteria</taxon>
        <taxon>Pseudomonadati</taxon>
        <taxon>Pseudomonadota</taxon>
        <taxon>Betaproteobacteria</taxon>
        <taxon>Burkholderiales</taxon>
        <taxon>Burkholderiaceae</taxon>
        <taxon>Paraburkholderia</taxon>
    </lineage>
</organism>
<name>A0A1I7E7Y7_9BURK</name>
<evidence type="ECO:0000256" key="1">
    <source>
        <dbReference type="ARBA" id="ARBA00011063"/>
    </source>
</evidence>
<dbReference type="PANTHER" id="PTHR11717:SF31">
    <property type="entry name" value="LOW MOLECULAR WEIGHT PROTEIN-TYROSINE-PHOSPHATASE ETP-RELATED"/>
    <property type="match status" value="1"/>
</dbReference>
<evidence type="ECO:0000256" key="3">
    <source>
        <dbReference type="ARBA" id="ARBA00022801"/>
    </source>
</evidence>
<dbReference type="SMART" id="SM00226">
    <property type="entry name" value="LMWPc"/>
    <property type="match status" value="1"/>
</dbReference>
<dbReference type="GO" id="GO:0004725">
    <property type="term" value="F:protein tyrosine phosphatase activity"/>
    <property type="evidence" value="ECO:0007669"/>
    <property type="project" value="UniProtKB-EC"/>
</dbReference>
<sequence>MMEKILVICEGNICRSPMVQALLSVALPEVKVTSAGLGALVGMQADPHAIDLMAQRGVDLSLHVARQFSWAMAKDADLIFAMDSGQKKAAESAFPFVSGKVFRLGEHSKIDVLDPYRKGLAAFEQALAAIDRGILDWLPALKKLTK</sequence>
<evidence type="ECO:0000313" key="8">
    <source>
        <dbReference type="EMBL" id="SFU20041.1"/>
    </source>
</evidence>
<feature type="active site" description="Proton donor" evidence="6">
    <location>
        <position position="114"/>
    </location>
</feature>
<dbReference type="Pfam" id="PF01451">
    <property type="entry name" value="LMWPc"/>
    <property type="match status" value="1"/>
</dbReference>
<dbReference type="RefSeq" id="WP_208620687.1">
    <property type="nucleotide sequence ID" value="NZ_FPBH01000014.1"/>
</dbReference>
<dbReference type="PANTHER" id="PTHR11717">
    <property type="entry name" value="LOW MOLECULAR WEIGHT PROTEIN TYROSINE PHOSPHATASE"/>
    <property type="match status" value="1"/>
</dbReference>
<evidence type="ECO:0000259" key="7">
    <source>
        <dbReference type="SMART" id="SM00226"/>
    </source>
</evidence>
<dbReference type="CDD" id="cd16343">
    <property type="entry name" value="LMWPTP"/>
    <property type="match status" value="1"/>
</dbReference>
<dbReference type="AlphaFoldDB" id="A0A1I7E7Y7"/>
<evidence type="ECO:0000256" key="4">
    <source>
        <dbReference type="ARBA" id="ARBA00022912"/>
    </source>
</evidence>